<dbReference type="SMART" id="SM00674">
    <property type="entry name" value="CENPB"/>
    <property type="match status" value="1"/>
</dbReference>
<dbReference type="Proteomes" id="UP000323506">
    <property type="component" value="Chromosome D05"/>
</dbReference>
<dbReference type="InterPro" id="IPR009057">
    <property type="entry name" value="Homeodomain-like_sf"/>
</dbReference>
<dbReference type="Pfam" id="PF18107">
    <property type="entry name" value="HTH_ABP1_N"/>
    <property type="match status" value="1"/>
</dbReference>
<name>A0A5D2CP23_GOSDA</name>
<organism evidence="3 4">
    <name type="scientific">Gossypium darwinii</name>
    <name type="common">Darwin's cotton</name>
    <name type="synonym">Gossypium barbadense var. darwinii</name>
    <dbReference type="NCBI Taxonomy" id="34276"/>
    <lineage>
        <taxon>Eukaryota</taxon>
        <taxon>Viridiplantae</taxon>
        <taxon>Streptophyta</taxon>
        <taxon>Embryophyta</taxon>
        <taxon>Tracheophyta</taxon>
        <taxon>Spermatophyta</taxon>
        <taxon>Magnoliopsida</taxon>
        <taxon>eudicotyledons</taxon>
        <taxon>Gunneridae</taxon>
        <taxon>Pentapetalae</taxon>
        <taxon>rosids</taxon>
        <taxon>malvids</taxon>
        <taxon>Malvales</taxon>
        <taxon>Malvaceae</taxon>
        <taxon>Malvoideae</taxon>
        <taxon>Gossypium</taxon>
    </lineage>
</organism>
<dbReference type="InterPro" id="IPR050863">
    <property type="entry name" value="CenT-Element_Derived"/>
</dbReference>
<dbReference type="GO" id="GO:0003677">
    <property type="term" value="F:DNA binding"/>
    <property type="evidence" value="ECO:0007669"/>
    <property type="project" value="UniProtKB-KW"/>
</dbReference>
<dbReference type="PANTHER" id="PTHR19303">
    <property type="entry name" value="TRANSPOSON"/>
    <property type="match status" value="1"/>
</dbReference>
<dbReference type="GO" id="GO:0005634">
    <property type="term" value="C:nucleus"/>
    <property type="evidence" value="ECO:0007669"/>
    <property type="project" value="TreeGrafter"/>
</dbReference>
<proteinExistence type="predicted"/>
<reference evidence="3 4" key="1">
    <citation type="submission" date="2019-06" db="EMBL/GenBank/DDBJ databases">
        <title>WGS assembly of Gossypium darwinii.</title>
        <authorList>
            <person name="Chen Z.J."/>
            <person name="Sreedasyam A."/>
            <person name="Ando A."/>
            <person name="Song Q."/>
            <person name="De L."/>
            <person name="Hulse-Kemp A."/>
            <person name="Ding M."/>
            <person name="Ye W."/>
            <person name="Kirkbride R."/>
            <person name="Jenkins J."/>
            <person name="Plott C."/>
            <person name="Lovell J."/>
            <person name="Lin Y.-M."/>
            <person name="Vaughn R."/>
            <person name="Liu B."/>
            <person name="Li W."/>
            <person name="Simpson S."/>
            <person name="Scheffler B."/>
            <person name="Saski C."/>
            <person name="Grover C."/>
            <person name="Hu G."/>
            <person name="Conover J."/>
            <person name="Carlson J."/>
            <person name="Shu S."/>
            <person name="Boston L."/>
            <person name="Williams M."/>
            <person name="Peterson D."/>
            <person name="Mcgee K."/>
            <person name="Jones D."/>
            <person name="Wendel J."/>
            <person name="Stelly D."/>
            <person name="Grimwood J."/>
            <person name="Schmutz J."/>
        </authorList>
    </citation>
    <scope>NUCLEOTIDE SEQUENCE [LARGE SCALE GENOMIC DNA]</scope>
    <source>
        <strain evidence="3">1808015.09</strain>
    </source>
</reference>
<dbReference type="PANTHER" id="PTHR19303:SF73">
    <property type="entry name" value="PROTEIN PDC2"/>
    <property type="match status" value="1"/>
</dbReference>
<evidence type="ECO:0000313" key="3">
    <source>
        <dbReference type="EMBL" id="TYG71269.1"/>
    </source>
</evidence>
<feature type="domain" description="HTH CENPB-type" evidence="2">
    <location>
        <begin position="61"/>
        <end position="134"/>
    </location>
</feature>
<dbReference type="AlphaFoldDB" id="A0A5D2CP23"/>
<sequence length="351" mass="41482">MAFHLKGVKKSTLIDEMKKALCEYKIEHPSSSQKDLQQWVQRTFDLSVNQSTISNTLKKSSEYLHKSAKYLELEKVLYEWFFQYQEKVIMTEEINQTKAKEFLQKIYGDANSEFNFSIGLLEWFKARHEIKSYRRFDALPQIRAKLENFDWNDIYNMDETDLFYRFILEGYEKGEINPERINVLDAIHFINVAWNINVKHRIVANCFRHCKIRSEEDMPLEEEISDVEGIHKLKEVISYLYYRNDMDVEHILNYPSENKFLMESPTDEEIIQGVIDVSADDKQDPDDSSVSSHVSPKKAFLVVDTLKNYLIQHKKNIPDLVYALLKVKDEIVFDSHAKKKQLTTDAYFSKE</sequence>
<evidence type="ECO:0000313" key="4">
    <source>
        <dbReference type="Proteomes" id="UP000323506"/>
    </source>
</evidence>
<dbReference type="Pfam" id="PF03221">
    <property type="entry name" value="HTH_Tnp_Tc5"/>
    <property type="match status" value="1"/>
</dbReference>
<dbReference type="InterPro" id="IPR041188">
    <property type="entry name" value="HTH_ABP1_N"/>
</dbReference>
<accession>A0A5D2CP23</accession>
<dbReference type="EMBL" id="CM017705">
    <property type="protein sequence ID" value="TYG71269.1"/>
    <property type="molecule type" value="Genomic_DNA"/>
</dbReference>
<protein>
    <recommendedName>
        <fullName evidence="2">HTH CENPB-type domain-containing protein</fullName>
    </recommendedName>
</protein>
<gene>
    <name evidence="3" type="ORF">ES288_D05G381900v1</name>
</gene>
<dbReference type="InterPro" id="IPR006600">
    <property type="entry name" value="HTH_CenpB_DNA-bd_dom"/>
</dbReference>
<evidence type="ECO:0000259" key="2">
    <source>
        <dbReference type="PROSITE" id="PS51253"/>
    </source>
</evidence>
<evidence type="ECO:0000256" key="1">
    <source>
        <dbReference type="ARBA" id="ARBA00023125"/>
    </source>
</evidence>
<dbReference type="PROSITE" id="PS51253">
    <property type="entry name" value="HTH_CENPB"/>
    <property type="match status" value="1"/>
</dbReference>
<keyword evidence="4" id="KW-1185">Reference proteome</keyword>
<dbReference type="SUPFAM" id="SSF46689">
    <property type="entry name" value="Homeodomain-like"/>
    <property type="match status" value="2"/>
</dbReference>
<keyword evidence="1" id="KW-0238">DNA-binding</keyword>
<dbReference type="Gene3D" id="1.10.10.60">
    <property type="entry name" value="Homeodomain-like"/>
    <property type="match status" value="2"/>
</dbReference>